<comment type="caution">
    <text evidence="2">The sequence shown here is derived from an EMBL/GenBank/DDBJ whole genome shotgun (WGS) entry which is preliminary data.</text>
</comment>
<evidence type="ECO:0008006" key="4">
    <source>
        <dbReference type="Google" id="ProtNLM"/>
    </source>
</evidence>
<evidence type="ECO:0000313" key="2">
    <source>
        <dbReference type="EMBL" id="KAF6002986.1"/>
    </source>
</evidence>
<feature type="compositionally biased region" description="Low complexity" evidence="1">
    <location>
        <begin position="359"/>
        <end position="369"/>
    </location>
</feature>
<feature type="compositionally biased region" description="Acidic residues" evidence="1">
    <location>
        <begin position="421"/>
        <end position="436"/>
    </location>
</feature>
<feature type="region of interest" description="Disordered" evidence="1">
    <location>
        <begin position="52"/>
        <end position="88"/>
    </location>
</feature>
<dbReference type="Proteomes" id="UP000530660">
    <property type="component" value="Unassembled WGS sequence"/>
</dbReference>
<feature type="compositionally biased region" description="Basic and acidic residues" evidence="1">
    <location>
        <begin position="1"/>
        <end position="11"/>
    </location>
</feature>
<accession>A0A7J7IIP8</accession>
<feature type="compositionally biased region" description="Low complexity" evidence="1">
    <location>
        <begin position="482"/>
        <end position="504"/>
    </location>
</feature>
<dbReference type="Pfam" id="PF04004">
    <property type="entry name" value="Leo1"/>
    <property type="match status" value="1"/>
</dbReference>
<sequence length="518" mass="56525">MSESKWARDLQEIFGDSSSDESERGAGLGPDAAAITPPTAAVTVREQALSAATATVSGPSAREVQVNKDRSNDRTSALPATQASDGSGLRIKEAIADKQHAPAEQYRRRQSREYCLLRLPFKFIGVEALENAAGSASLKNDLSGGTATGLHRQRAKKPLLIRWRRNPATGEWESNTRLIQWSDGSRTLHIGGQVALELTEEQVQSLREHVLCGDPRKRVVYQGEVTGHVKVNVDRTTMRQLLTGAKASSTNVPTKAIEKRFMSSAAVQQTLLDTGRNAARERRVQVAALDRAPENEERTLLDIETQRRKAQMRVEARRRRRGLVSIQSEHLAPRQLRIRASAEDQRDAAVPVHRMERLGSSSDSSGAASEADDTLDPLDDRRFGVRRRTSRDEDAELERLEAMLEDDQETDGEAKALASEQSEELGDDDDDDDDDSQGQGRHGSVEATEMPEQLGTTVVEPGANESAEDAVAFESPRGNATAVATAAAPMTTAAASTTDPSPVSTRRRIIIPTDEDEV</sequence>
<feature type="region of interest" description="Disordered" evidence="1">
    <location>
        <begin position="403"/>
        <end position="456"/>
    </location>
</feature>
<protein>
    <recommendedName>
        <fullName evidence="4">RNA polymerase-associated protein LEO1</fullName>
    </recommendedName>
</protein>
<evidence type="ECO:0000256" key="1">
    <source>
        <dbReference type="SAM" id="MobiDB-lite"/>
    </source>
</evidence>
<keyword evidence="3" id="KW-1185">Reference proteome</keyword>
<dbReference type="GO" id="GO:0016593">
    <property type="term" value="C:Cdc73/Paf1 complex"/>
    <property type="evidence" value="ECO:0007669"/>
    <property type="project" value="InterPro"/>
</dbReference>
<feature type="compositionally biased region" description="Polar residues" evidence="1">
    <location>
        <begin position="74"/>
        <end position="85"/>
    </location>
</feature>
<feature type="compositionally biased region" description="Basic and acidic residues" evidence="1">
    <location>
        <begin position="340"/>
        <end position="357"/>
    </location>
</feature>
<dbReference type="InterPro" id="IPR007149">
    <property type="entry name" value="Leo1"/>
</dbReference>
<organism evidence="2 3">
    <name type="scientific">Cyanidiococcus yangmingshanensis</name>
    <dbReference type="NCBI Taxonomy" id="2690220"/>
    <lineage>
        <taxon>Eukaryota</taxon>
        <taxon>Rhodophyta</taxon>
        <taxon>Bangiophyceae</taxon>
        <taxon>Cyanidiales</taxon>
        <taxon>Cyanidiaceae</taxon>
        <taxon>Cyanidiococcus</taxon>
    </lineage>
</organism>
<name>A0A7J7IIP8_9RHOD</name>
<dbReference type="OrthoDB" id="20844at2759"/>
<dbReference type="GO" id="GO:0006368">
    <property type="term" value="P:transcription elongation by RNA polymerase II"/>
    <property type="evidence" value="ECO:0007669"/>
    <property type="project" value="InterPro"/>
</dbReference>
<reference evidence="2 3" key="1">
    <citation type="journal article" date="2020" name="J. Phycol.">
        <title>Comparative genome analysis reveals Cyanidiococcus gen. nov., a new extremophilic red algal genus sister to Cyanidioschyzon (Cyanidioschyzonaceae, Rhodophyta).</title>
        <authorList>
            <person name="Liu S.-L."/>
            <person name="Chiang Y.-R."/>
            <person name="Yoon H.S."/>
            <person name="Fu H.-Y."/>
        </authorList>
    </citation>
    <scope>NUCLEOTIDE SEQUENCE [LARGE SCALE GENOMIC DNA]</scope>
    <source>
        <strain evidence="2 3">THAL066</strain>
    </source>
</reference>
<feature type="region of interest" description="Disordered" evidence="1">
    <location>
        <begin position="337"/>
        <end position="378"/>
    </location>
</feature>
<gene>
    <name evidence="2" type="ORF">F1559_002039</name>
</gene>
<evidence type="ECO:0000313" key="3">
    <source>
        <dbReference type="Proteomes" id="UP000530660"/>
    </source>
</evidence>
<dbReference type="AlphaFoldDB" id="A0A7J7IIP8"/>
<feature type="region of interest" description="Disordered" evidence="1">
    <location>
        <begin position="1"/>
        <end position="38"/>
    </location>
</feature>
<dbReference type="EMBL" id="VWRR01000008">
    <property type="protein sequence ID" value="KAF6002986.1"/>
    <property type="molecule type" value="Genomic_DNA"/>
</dbReference>
<proteinExistence type="predicted"/>
<feature type="region of interest" description="Disordered" evidence="1">
    <location>
        <begin position="482"/>
        <end position="518"/>
    </location>
</feature>